<gene>
    <name evidence="6" type="ORF">VKT23_010359</name>
</gene>
<evidence type="ECO:0000256" key="2">
    <source>
        <dbReference type="ARBA" id="ARBA00022771"/>
    </source>
</evidence>
<keyword evidence="7" id="KW-1185">Reference proteome</keyword>
<dbReference type="PROSITE" id="PS50865">
    <property type="entry name" value="ZF_MYND_2"/>
    <property type="match status" value="1"/>
</dbReference>
<evidence type="ECO:0000313" key="6">
    <source>
        <dbReference type="EMBL" id="KAK7457057.1"/>
    </source>
</evidence>
<accession>A0ABR1JET2</accession>
<dbReference type="Gene3D" id="6.10.140.2220">
    <property type="match status" value="1"/>
</dbReference>
<sequence>MGLGDMITIGEFCFCEEHGSEHCSKCFCDYRMVNNIQIEDLLQREFPRKTEEELLDRPPITTAFSLFLRTNRKDAEGEPIFECKLHKDAECNRGCMDWGQIVVTRMKGLAKSKNPGAVELCREDKIGMLVSMGVEMSPSTRLSDSVIDKRLHTAINVSQSIFHVPEGPFDPVKLGLSTWKSASTDPGTVYGAVRRSDLNESWAAMERGQDTAFPLYQNAFMDVRQTLMTLANNWDNGKAFAVLQDKADEHVVFLRIIDIYRLQPNLDIPIILVTYSHMSRATPSMQTLEWVSDMMRLDAESPGPRGLPKITATLQEQMLFLTILDLNAKRLASSYKPERRLTEKEGMFRFSFLLPIGPLGFEDLGRLTKTEGCTICGKLKTSRCAGCLTVEYCGAECQRLHWNEHKLLCKTLRGAVFSPIKLAPEPEEMRIAEAMDMSDRTEVRSGILLNWIDTTEDTWSRLKDKKSTTMKKSSYEIHGPSPFLVKIQRNRFRPLGEMYVSDRQKALEGFLVRGGEGSWTAEIHNKLKKDQERTGKRDPDEDNVKRAVKGLKEWVDKESWDAALQEFTKEQVESKEGRKDKIYRWAKWVPKQAGGNEQACLHVCWDRRQNRDPVW</sequence>
<keyword evidence="3" id="KW-0862">Zinc</keyword>
<dbReference type="PROSITE" id="PS01360">
    <property type="entry name" value="ZF_MYND_1"/>
    <property type="match status" value="1"/>
</dbReference>
<proteinExistence type="predicted"/>
<protein>
    <recommendedName>
        <fullName evidence="5">MYND-type domain-containing protein</fullName>
    </recommendedName>
</protein>
<keyword evidence="2 4" id="KW-0863">Zinc-finger</keyword>
<evidence type="ECO:0000259" key="5">
    <source>
        <dbReference type="PROSITE" id="PS50865"/>
    </source>
</evidence>
<dbReference type="Pfam" id="PF01753">
    <property type="entry name" value="zf-MYND"/>
    <property type="match status" value="1"/>
</dbReference>
<dbReference type="EMBL" id="JBANRG010000020">
    <property type="protein sequence ID" value="KAK7457057.1"/>
    <property type="molecule type" value="Genomic_DNA"/>
</dbReference>
<name>A0ABR1JET2_9AGAR</name>
<evidence type="ECO:0000256" key="1">
    <source>
        <dbReference type="ARBA" id="ARBA00022723"/>
    </source>
</evidence>
<feature type="domain" description="MYND-type" evidence="5">
    <location>
        <begin position="373"/>
        <end position="409"/>
    </location>
</feature>
<evidence type="ECO:0000256" key="3">
    <source>
        <dbReference type="ARBA" id="ARBA00022833"/>
    </source>
</evidence>
<dbReference type="InterPro" id="IPR002893">
    <property type="entry name" value="Znf_MYND"/>
</dbReference>
<organism evidence="6 7">
    <name type="scientific">Marasmiellus scandens</name>
    <dbReference type="NCBI Taxonomy" id="2682957"/>
    <lineage>
        <taxon>Eukaryota</taxon>
        <taxon>Fungi</taxon>
        <taxon>Dikarya</taxon>
        <taxon>Basidiomycota</taxon>
        <taxon>Agaricomycotina</taxon>
        <taxon>Agaricomycetes</taxon>
        <taxon>Agaricomycetidae</taxon>
        <taxon>Agaricales</taxon>
        <taxon>Marasmiineae</taxon>
        <taxon>Omphalotaceae</taxon>
        <taxon>Marasmiellus</taxon>
    </lineage>
</organism>
<evidence type="ECO:0000313" key="7">
    <source>
        <dbReference type="Proteomes" id="UP001498398"/>
    </source>
</evidence>
<comment type="caution">
    <text evidence="6">The sequence shown here is derived from an EMBL/GenBank/DDBJ whole genome shotgun (WGS) entry which is preliminary data.</text>
</comment>
<dbReference type="Proteomes" id="UP001498398">
    <property type="component" value="Unassembled WGS sequence"/>
</dbReference>
<reference evidence="6 7" key="1">
    <citation type="submission" date="2024-01" db="EMBL/GenBank/DDBJ databases">
        <title>A draft genome for the cacao thread blight pathogen Marasmiellus scandens.</title>
        <authorList>
            <person name="Baruah I.K."/>
            <person name="Leung J."/>
            <person name="Bukari Y."/>
            <person name="Amoako-Attah I."/>
            <person name="Meinhardt L.W."/>
            <person name="Bailey B.A."/>
            <person name="Cohen S.P."/>
        </authorList>
    </citation>
    <scope>NUCLEOTIDE SEQUENCE [LARGE SCALE GENOMIC DNA]</scope>
    <source>
        <strain evidence="6 7">GH-19</strain>
    </source>
</reference>
<dbReference type="SUPFAM" id="SSF144232">
    <property type="entry name" value="HIT/MYND zinc finger-like"/>
    <property type="match status" value="1"/>
</dbReference>
<keyword evidence="1" id="KW-0479">Metal-binding</keyword>
<evidence type="ECO:0000256" key="4">
    <source>
        <dbReference type="PROSITE-ProRule" id="PRU00134"/>
    </source>
</evidence>